<dbReference type="NCBIfam" id="TIGR03618">
    <property type="entry name" value="Rv1155_F420"/>
    <property type="match status" value="1"/>
</dbReference>
<keyword evidence="1" id="KW-0560">Oxidoreductase</keyword>
<reference evidence="2 3" key="1">
    <citation type="submission" date="2018-11" db="EMBL/GenBank/DDBJ databases">
        <title>Trebonia kvetii gen.nov., sp.nov., a novel acidophilic actinobacterium, and proposal of the new actinobacterial family Treboniaceae fam. nov.</title>
        <authorList>
            <person name="Rapoport D."/>
            <person name="Sagova-Mareckova M."/>
            <person name="Sedlacek I."/>
            <person name="Provaznik J."/>
            <person name="Kralova S."/>
            <person name="Pavlinic D."/>
            <person name="Benes V."/>
            <person name="Kopecky J."/>
        </authorList>
    </citation>
    <scope>NUCLEOTIDE SEQUENCE [LARGE SCALE GENOMIC DNA]</scope>
    <source>
        <strain evidence="2 3">15Tr583</strain>
    </source>
</reference>
<dbReference type="RefSeq" id="WP_145851315.1">
    <property type="nucleotide sequence ID" value="NZ_RPFW01000001.1"/>
</dbReference>
<keyword evidence="3" id="KW-1185">Reference proteome</keyword>
<dbReference type="SUPFAM" id="SSF50475">
    <property type="entry name" value="FMN-binding split barrel"/>
    <property type="match status" value="1"/>
</dbReference>
<gene>
    <name evidence="2" type="ORF">EAS64_03965</name>
</gene>
<protein>
    <submittedName>
        <fullName evidence="2">TIGR03618 family F420-dependent PPOX class oxidoreductase</fullName>
    </submittedName>
</protein>
<dbReference type="Proteomes" id="UP000460272">
    <property type="component" value="Unassembled WGS sequence"/>
</dbReference>
<sequence>MTTLEEAAALARNEPGLVIVATLRGDGTIQSSLVNAGIVPHPATGESTLAFVTNGPVKLANLCARPQVTATFRNGWQWAAVEGHAELAGPDDPHPWLDPERLRLLLREIFSAAGGEHDDGDTYDRAMAEERRAAVLVRPDRVYTNR</sequence>
<evidence type="ECO:0000313" key="3">
    <source>
        <dbReference type="Proteomes" id="UP000460272"/>
    </source>
</evidence>
<dbReference type="GO" id="GO:0016627">
    <property type="term" value="F:oxidoreductase activity, acting on the CH-CH group of donors"/>
    <property type="evidence" value="ECO:0007669"/>
    <property type="project" value="TreeGrafter"/>
</dbReference>
<accession>A0A6P2C547</accession>
<dbReference type="PANTHER" id="PTHR35176:SF2">
    <property type="entry name" value="F420H(2)-DEPENDENT REDUCTASE RV1155"/>
    <property type="match status" value="1"/>
</dbReference>
<dbReference type="InterPro" id="IPR012349">
    <property type="entry name" value="Split_barrel_FMN-bd"/>
</dbReference>
<dbReference type="Gene3D" id="2.30.110.10">
    <property type="entry name" value="Electron Transport, Fmn-binding Protein, Chain A"/>
    <property type="match status" value="1"/>
</dbReference>
<dbReference type="GO" id="GO:0070967">
    <property type="term" value="F:coenzyme F420 binding"/>
    <property type="evidence" value="ECO:0007669"/>
    <property type="project" value="TreeGrafter"/>
</dbReference>
<dbReference type="OrthoDB" id="3293200at2"/>
<comment type="caution">
    <text evidence="2">The sequence shown here is derived from an EMBL/GenBank/DDBJ whole genome shotgun (WGS) entry which is preliminary data.</text>
</comment>
<evidence type="ECO:0000313" key="2">
    <source>
        <dbReference type="EMBL" id="TVZ06562.1"/>
    </source>
</evidence>
<organism evidence="2 3">
    <name type="scientific">Trebonia kvetii</name>
    <dbReference type="NCBI Taxonomy" id="2480626"/>
    <lineage>
        <taxon>Bacteria</taxon>
        <taxon>Bacillati</taxon>
        <taxon>Actinomycetota</taxon>
        <taxon>Actinomycetes</taxon>
        <taxon>Streptosporangiales</taxon>
        <taxon>Treboniaceae</taxon>
        <taxon>Trebonia</taxon>
    </lineage>
</organism>
<dbReference type="GO" id="GO:0005829">
    <property type="term" value="C:cytosol"/>
    <property type="evidence" value="ECO:0007669"/>
    <property type="project" value="TreeGrafter"/>
</dbReference>
<proteinExistence type="predicted"/>
<dbReference type="InterPro" id="IPR019920">
    <property type="entry name" value="F420-binding_dom_put"/>
</dbReference>
<dbReference type="EMBL" id="RPFW01000001">
    <property type="protein sequence ID" value="TVZ06562.1"/>
    <property type="molecule type" value="Genomic_DNA"/>
</dbReference>
<dbReference type="AlphaFoldDB" id="A0A6P2C547"/>
<evidence type="ECO:0000256" key="1">
    <source>
        <dbReference type="ARBA" id="ARBA00023002"/>
    </source>
</evidence>
<name>A0A6P2C547_9ACTN</name>
<dbReference type="InterPro" id="IPR052019">
    <property type="entry name" value="F420H2_bilvrd_red/Heme_oxyg"/>
</dbReference>
<dbReference type="PANTHER" id="PTHR35176">
    <property type="entry name" value="HEME OXYGENASE HI_0854-RELATED"/>
    <property type="match status" value="1"/>
</dbReference>